<dbReference type="InterPro" id="IPR054352">
    <property type="entry name" value="ACT_Aspartokinase"/>
</dbReference>
<keyword evidence="9 19" id="KW-0547">Nucleotide-binding</keyword>
<dbReference type="PROSITE" id="PS00324">
    <property type="entry name" value="ASPARTOKINASE"/>
    <property type="match status" value="1"/>
</dbReference>
<evidence type="ECO:0000256" key="8">
    <source>
        <dbReference type="ARBA" id="ARBA00022679"/>
    </source>
</evidence>
<evidence type="ECO:0000256" key="4">
    <source>
        <dbReference type="ARBA" id="ARBA00012409"/>
    </source>
</evidence>
<dbReference type="GO" id="GO:0005524">
    <property type="term" value="F:ATP binding"/>
    <property type="evidence" value="ECO:0007669"/>
    <property type="project" value="UniProtKB-UniRule"/>
</dbReference>
<gene>
    <name evidence="23" type="ORF">EG328_009628</name>
</gene>
<evidence type="ECO:0000256" key="19">
    <source>
        <dbReference type="PROSITE-ProRule" id="PRU10141"/>
    </source>
</evidence>
<dbReference type="GO" id="GO:0008353">
    <property type="term" value="F:RNA polymerase II CTD heptapeptide repeat kinase activity"/>
    <property type="evidence" value="ECO:0007669"/>
    <property type="project" value="UniProtKB-EC"/>
</dbReference>
<evidence type="ECO:0000256" key="11">
    <source>
        <dbReference type="ARBA" id="ARBA00022840"/>
    </source>
</evidence>
<dbReference type="SUPFAM" id="SSF56112">
    <property type="entry name" value="Protein kinase-like (PK-like)"/>
    <property type="match status" value="1"/>
</dbReference>
<dbReference type="EMBL" id="WNWS01000059">
    <property type="protein sequence ID" value="KAE9983671.1"/>
    <property type="molecule type" value="Genomic_DNA"/>
</dbReference>
<dbReference type="GO" id="GO:0004072">
    <property type="term" value="F:aspartate kinase activity"/>
    <property type="evidence" value="ECO:0007669"/>
    <property type="project" value="UniProtKB-EC"/>
</dbReference>
<dbReference type="PANTHER" id="PTHR21499">
    <property type="entry name" value="ASPARTATE KINASE"/>
    <property type="match status" value="1"/>
</dbReference>
<feature type="domain" description="ACT" evidence="22">
    <location>
        <begin position="955"/>
        <end position="1018"/>
    </location>
</feature>
<evidence type="ECO:0000256" key="10">
    <source>
        <dbReference type="ARBA" id="ARBA00022777"/>
    </source>
</evidence>
<dbReference type="NCBIfam" id="TIGR00657">
    <property type="entry name" value="asp_kinases"/>
    <property type="match status" value="1"/>
</dbReference>
<keyword evidence="7" id="KW-0723">Serine/threonine-protein kinase</keyword>
<comment type="catalytic activity">
    <reaction evidence="15">
        <text>L-aspartate + ATP = 4-phospho-L-aspartate + ADP</text>
        <dbReference type="Rhea" id="RHEA:23776"/>
        <dbReference type="ChEBI" id="CHEBI:29991"/>
        <dbReference type="ChEBI" id="CHEBI:30616"/>
        <dbReference type="ChEBI" id="CHEBI:57535"/>
        <dbReference type="ChEBI" id="CHEBI:456216"/>
        <dbReference type="EC" id="2.7.2.4"/>
    </reaction>
</comment>
<evidence type="ECO:0000256" key="1">
    <source>
        <dbReference type="ARBA" id="ARBA00004123"/>
    </source>
</evidence>
<feature type="domain" description="Protein kinase" evidence="21">
    <location>
        <begin position="27"/>
        <end position="328"/>
    </location>
</feature>
<dbReference type="PROSITE" id="PS50011">
    <property type="entry name" value="PROTEIN_KINASE_DOM"/>
    <property type="match status" value="1"/>
</dbReference>
<dbReference type="FunFam" id="3.30.200.20:FF:000514">
    <property type="entry name" value="Serine/threonine-protein kinase BUR1"/>
    <property type="match status" value="1"/>
</dbReference>
<dbReference type="FunFam" id="3.40.1160.10:FF:000023">
    <property type="entry name" value="Probable aspartokinase"/>
    <property type="match status" value="1"/>
</dbReference>
<dbReference type="Pfam" id="PF22468">
    <property type="entry name" value="ACT_9"/>
    <property type="match status" value="1"/>
</dbReference>
<keyword evidence="8" id="KW-0808">Transferase</keyword>
<evidence type="ECO:0000259" key="22">
    <source>
        <dbReference type="PROSITE" id="PS51671"/>
    </source>
</evidence>
<evidence type="ECO:0000256" key="3">
    <source>
        <dbReference type="ARBA" id="ARBA00010122"/>
    </source>
</evidence>
<evidence type="ECO:0000259" key="21">
    <source>
        <dbReference type="PROSITE" id="PS50011"/>
    </source>
</evidence>
<dbReference type="InterPro" id="IPR001048">
    <property type="entry name" value="Asp/Glu/Uridylate_kinase"/>
</dbReference>
<dbReference type="SUPFAM" id="SSF53633">
    <property type="entry name" value="Carbamate kinase-like"/>
    <property type="match status" value="1"/>
</dbReference>
<dbReference type="SMART" id="SM00220">
    <property type="entry name" value="S_TKc"/>
    <property type="match status" value="1"/>
</dbReference>
<evidence type="ECO:0000256" key="13">
    <source>
        <dbReference type="ARBA" id="ARBA00041018"/>
    </source>
</evidence>
<dbReference type="Gene3D" id="3.40.1160.10">
    <property type="entry name" value="Acetylglutamate kinase-like"/>
    <property type="match status" value="1"/>
</dbReference>
<dbReference type="GO" id="GO:0009089">
    <property type="term" value="P:lysine biosynthetic process via diaminopimelate"/>
    <property type="evidence" value="ECO:0007669"/>
    <property type="project" value="TreeGrafter"/>
</dbReference>
<dbReference type="InterPro" id="IPR045865">
    <property type="entry name" value="ACT-like_dom_sf"/>
</dbReference>
<dbReference type="Pfam" id="PF00069">
    <property type="entry name" value="Pkinase"/>
    <property type="match status" value="1"/>
</dbReference>
<evidence type="ECO:0000313" key="24">
    <source>
        <dbReference type="Proteomes" id="UP000447873"/>
    </source>
</evidence>
<dbReference type="Gene3D" id="3.30.200.20">
    <property type="entry name" value="Phosphorylase Kinase, domain 1"/>
    <property type="match status" value="1"/>
</dbReference>
<dbReference type="InterPro" id="IPR001341">
    <property type="entry name" value="Asp_kinase"/>
</dbReference>
<dbReference type="EC" id="2.7.11.23" evidence="4"/>
<dbReference type="CDD" id="cd07866">
    <property type="entry name" value="STKc_BUR1"/>
    <property type="match status" value="1"/>
</dbReference>
<evidence type="ECO:0000313" key="23">
    <source>
        <dbReference type="EMBL" id="KAE9983671.1"/>
    </source>
</evidence>
<organism evidence="23 24">
    <name type="scientific">Venturia inaequalis</name>
    <name type="common">Apple scab fungus</name>
    <dbReference type="NCBI Taxonomy" id="5025"/>
    <lineage>
        <taxon>Eukaryota</taxon>
        <taxon>Fungi</taxon>
        <taxon>Dikarya</taxon>
        <taxon>Ascomycota</taxon>
        <taxon>Pezizomycotina</taxon>
        <taxon>Dothideomycetes</taxon>
        <taxon>Pleosporomycetidae</taxon>
        <taxon>Venturiales</taxon>
        <taxon>Venturiaceae</taxon>
        <taxon>Venturia</taxon>
    </lineage>
</organism>
<dbReference type="PANTHER" id="PTHR21499:SF59">
    <property type="entry name" value="ASPARTOKINASE"/>
    <property type="match status" value="1"/>
</dbReference>
<feature type="binding site" evidence="19">
    <location>
        <position position="56"/>
    </location>
    <ligand>
        <name>ATP</name>
        <dbReference type="ChEBI" id="CHEBI:30616"/>
    </ligand>
</feature>
<evidence type="ECO:0000256" key="7">
    <source>
        <dbReference type="ARBA" id="ARBA00022527"/>
    </source>
</evidence>
<dbReference type="CDD" id="cd04912">
    <property type="entry name" value="ACT_AKiii-LysC-EC-like_1"/>
    <property type="match status" value="1"/>
</dbReference>
<evidence type="ECO:0000256" key="9">
    <source>
        <dbReference type="ARBA" id="ARBA00022741"/>
    </source>
</evidence>
<keyword evidence="11 19" id="KW-0067">ATP-binding</keyword>
<dbReference type="Proteomes" id="UP000447873">
    <property type="component" value="Unassembled WGS sequence"/>
</dbReference>
<comment type="catalytic activity">
    <reaction evidence="14">
        <text>L-threonyl-[protein] + ATP = O-phospho-L-threonyl-[protein] + ADP + H(+)</text>
        <dbReference type="Rhea" id="RHEA:46608"/>
        <dbReference type="Rhea" id="RHEA-COMP:11060"/>
        <dbReference type="Rhea" id="RHEA-COMP:11605"/>
        <dbReference type="ChEBI" id="CHEBI:15378"/>
        <dbReference type="ChEBI" id="CHEBI:30013"/>
        <dbReference type="ChEBI" id="CHEBI:30616"/>
        <dbReference type="ChEBI" id="CHEBI:61977"/>
        <dbReference type="ChEBI" id="CHEBI:456216"/>
        <dbReference type="EC" id="2.7.11.22"/>
    </reaction>
</comment>
<evidence type="ECO:0000256" key="18">
    <source>
        <dbReference type="ARBA" id="ARBA00073250"/>
    </source>
</evidence>
<comment type="catalytic activity">
    <reaction evidence="17">
        <text>[DNA-directed RNA polymerase] + ATP = phospho-[DNA-directed RNA polymerase] + ADP + H(+)</text>
        <dbReference type="Rhea" id="RHEA:10216"/>
        <dbReference type="Rhea" id="RHEA-COMP:11321"/>
        <dbReference type="Rhea" id="RHEA-COMP:11322"/>
        <dbReference type="ChEBI" id="CHEBI:15378"/>
        <dbReference type="ChEBI" id="CHEBI:30616"/>
        <dbReference type="ChEBI" id="CHEBI:43176"/>
        <dbReference type="ChEBI" id="CHEBI:68546"/>
        <dbReference type="ChEBI" id="CHEBI:456216"/>
        <dbReference type="EC" id="2.7.11.23"/>
    </reaction>
</comment>
<comment type="similarity">
    <text evidence="3">Belongs to the aspartokinase family.</text>
</comment>
<comment type="catalytic activity">
    <reaction evidence="16">
        <text>L-seryl-[protein] + ATP = O-phospho-L-seryl-[protein] + ADP + H(+)</text>
        <dbReference type="Rhea" id="RHEA:17989"/>
        <dbReference type="Rhea" id="RHEA-COMP:9863"/>
        <dbReference type="Rhea" id="RHEA-COMP:11604"/>
        <dbReference type="ChEBI" id="CHEBI:15378"/>
        <dbReference type="ChEBI" id="CHEBI:29999"/>
        <dbReference type="ChEBI" id="CHEBI:30616"/>
        <dbReference type="ChEBI" id="CHEBI:83421"/>
        <dbReference type="ChEBI" id="CHEBI:456216"/>
        <dbReference type="EC" id="2.7.11.22"/>
    </reaction>
</comment>
<dbReference type="PROSITE" id="PS51671">
    <property type="entry name" value="ACT"/>
    <property type="match status" value="1"/>
</dbReference>
<dbReference type="InterPro" id="IPR002912">
    <property type="entry name" value="ACT_dom"/>
</dbReference>
<comment type="caution">
    <text evidence="23">The sequence shown here is derived from an EMBL/GenBank/DDBJ whole genome shotgun (WGS) entry which is preliminary data.</text>
</comment>
<name>A0A8H3V7W4_VENIN</name>
<keyword evidence="12" id="KW-0539">Nucleus</keyword>
<evidence type="ECO:0000256" key="16">
    <source>
        <dbReference type="ARBA" id="ARBA00048367"/>
    </source>
</evidence>
<dbReference type="FunFam" id="3.30.70.260:FF:000033">
    <property type="entry name" value="Aspartokinase"/>
    <property type="match status" value="1"/>
</dbReference>
<dbReference type="GO" id="GO:0005829">
    <property type="term" value="C:cytosol"/>
    <property type="evidence" value="ECO:0007669"/>
    <property type="project" value="TreeGrafter"/>
</dbReference>
<dbReference type="GO" id="GO:0004693">
    <property type="term" value="F:cyclin-dependent protein serine/threonine kinase activity"/>
    <property type="evidence" value="ECO:0007669"/>
    <property type="project" value="UniProtKB-EC"/>
</dbReference>
<evidence type="ECO:0000256" key="14">
    <source>
        <dbReference type="ARBA" id="ARBA00047811"/>
    </source>
</evidence>
<dbReference type="GO" id="GO:0009090">
    <property type="term" value="P:homoserine biosynthetic process"/>
    <property type="evidence" value="ECO:0007669"/>
    <property type="project" value="TreeGrafter"/>
</dbReference>
<feature type="region of interest" description="Disordered" evidence="20">
    <location>
        <begin position="481"/>
        <end position="512"/>
    </location>
</feature>
<evidence type="ECO:0000256" key="15">
    <source>
        <dbReference type="ARBA" id="ARBA00047872"/>
    </source>
</evidence>
<reference evidence="23 24" key="1">
    <citation type="submission" date="2018-12" db="EMBL/GenBank/DDBJ databases">
        <title>Venturia inaequalis Genome Resource.</title>
        <authorList>
            <person name="Lichtner F.J."/>
        </authorList>
    </citation>
    <scope>NUCLEOTIDE SEQUENCE [LARGE SCALE GENOMIC DNA]</scope>
    <source>
        <strain evidence="23 24">120213</strain>
    </source>
</reference>
<dbReference type="Pfam" id="PF00696">
    <property type="entry name" value="AA_kinase"/>
    <property type="match status" value="1"/>
</dbReference>
<evidence type="ECO:0000256" key="5">
    <source>
        <dbReference type="ARBA" id="ARBA00012425"/>
    </source>
</evidence>
<feature type="region of interest" description="Disordered" evidence="20">
    <location>
        <begin position="347"/>
        <end position="432"/>
    </location>
</feature>
<dbReference type="PROSITE" id="PS00108">
    <property type="entry name" value="PROTEIN_KINASE_ST"/>
    <property type="match status" value="1"/>
</dbReference>
<evidence type="ECO:0000256" key="12">
    <source>
        <dbReference type="ARBA" id="ARBA00023242"/>
    </source>
</evidence>
<evidence type="ECO:0000256" key="2">
    <source>
        <dbReference type="ARBA" id="ARBA00006485"/>
    </source>
</evidence>
<dbReference type="Gene3D" id="1.10.510.10">
    <property type="entry name" value="Transferase(Phosphotransferase) domain 1"/>
    <property type="match status" value="1"/>
</dbReference>
<dbReference type="FunFam" id="1.10.510.10:FF:000562">
    <property type="entry name" value="Serine/threonine-protein kinase bur1"/>
    <property type="match status" value="1"/>
</dbReference>
<dbReference type="InterPro" id="IPR000719">
    <property type="entry name" value="Prot_kinase_dom"/>
</dbReference>
<dbReference type="EC" id="2.7.11.22" evidence="5"/>
<dbReference type="AlphaFoldDB" id="A0A8H3V7W4"/>
<dbReference type="SUPFAM" id="SSF55021">
    <property type="entry name" value="ACT-like"/>
    <property type="match status" value="2"/>
</dbReference>
<dbReference type="PROSITE" id="PS00107">
    <property type="entry name" value="PROTEIN_KINASE_ATP"/>
    <property type="match status" value="1"/>
</dbReference>
<keyword evidence="10" id="KW-0418">Kinase</keyword>
<dbReference type="InterPro" id="IPR036393">
    <property type="entry name" value="AceGlu_kinase-like_sf"/>
</dbReference>
<dbReference type="InterPro" id="IPR008271">
    <property type="entry name" value="Ser/Thr_kinase_AS"/>
</dbReference>
<dbReference type="GO" id="GO:0005634">
    <property type="term" value="C:nucleus"/>
    <property type="evidence" value="ECO:0007669"/>
    <property type="project" value="UniProtKB-SubCell"/>
</dbReference>
<feature type="compositionally biased region" description="Basic and acidic residues" evidence="20">
    <location>
        <begin position="414"/>
        <end position="426"/>
    </location>
</feature>
<comment type="subcellular location">
    <subcellularLocation>
        <location evidence="1">Nucleus</location>
    </subcellularLocation>
</comment>
<dbReference type="Gene3D" id="3.30.70.260">
    <property type="match status" value="2"/>
</dbReference>
<comment type="similarity">
    <text evidence="2">Belongs to the protein kinase superfamily. CMGC Ser/Thr protein kinase family. CDC2/CDKX subfamily.</text>
</comment>
<accession>A0A8H3V7W4</accession>
<dbReference type="InterPro" id="IPR017441">
    <property type="entry name" value="Protein_kinase_ATP_BS"/>
</dbReference>
<dbReference type="InterPro" id="IPR018042">
    <property type="entry name" value="Aspartate_kinase_CS"/>
</dbReference>
<protein>
    <recommendedName>
        <fullName evidence="13">Serine/threonine-protein kinase BUR1</fullName>
        <ecNumber evidence="5">2.7.11.22</ecNumber>
        <ecNumber evidence="4">2.7.11.23</ecNumber>
        <ecNumber evidence="6">2.7.2.4</ecNumber>
    </recommendedName>
    <alternativeName>
        <fullName evidence="18">Serine/threonine-protein kinase bur1</fullName>
    </alternativeName>
</protein>
<dbReference type="InterPro" id="IPR011009">
    <property type="entry name" value="Kinase-like_dom_sf"/>
</dbReference>
<evidence type="ECO:0000256" key="6">
    <source>
        <dbReference type="ARBA" id="ARBA00013059"/>
    </source>
</evidence>
<proteinExistence type="inferred from homology"/>
<dbReference type="EC" id="2.7.2.4" evidence="6"/>
<sequence>MTTPSHSAMPIRPLERRYHGSAKLEEYDVQEKLGEGTFGEVYKARSRRTNNVVALKKILMHNEKDGFPITALREIKLLKMLSHINVIRLEEMIVDRTAATNKKRATLYMVTPYMAHDLSGLLDNRDVYLQPQHIKCYMLQLLRGLKYLHNSHILHRDMKAANLLISGDGVLKIADFGLARHYDDEVPKPGHGGGEARREYTTLVVTRWYRPPELLLQLRKYTTAIDMWGAGCVFGEMFKKKPILAGKSDLNQAQMIFELVGSPTEQTMPGWQELPGCEGVKNWITEPGNLEREFGRYGNDAVSLMRELLRLDYRKRINAMDALHHPYFTNHPLPSRPEDIPWFADSHELDKRNGRPPAQNLPPAPQGGTVGGGPNEWAGNGPPTNGWDSGRGGQRGAPRHNGHGYNSRIPQGAYDRRESEKQKHFGDTSPGLISMAEIAGPRTGASHSYKQHIFPHDLNSLHTTTTSQFPNTYNYPIHEPNPTIPTMDSPNGHAYSSEESIPHTPEKNLPGGGNWVVQKFGGTSVGKFALPIAGIVKSGLLQSRIAVVCSARSSYDKASGTTNRLLRAAKAAETGVGAKQYAEIVQLIEDDHIQAARETIKNLDLLDTFIEQVKAECRSLTKILDSALHLEEVSKKAENKIISKGEKLSCHYMAVLLQDNDTPAQVVDLSDIMKRYKIPSLTKDALTKDRAYKELAAALGQEVLRCGDKVPIVTGYFGHVPDGLLHSIGRGYTDLCAALVAIGTHANELQIWKEVDGIFSADPRKVPTSRLLPSVSPSEAAELTFYGSEVIHPFTMEQVIREQIPIRIKNVMNPRGAGTVILPEIESIQGPLKPKISRGRSSSNLEALLGPKRPTAVTIKHSIVVLNIHSNRRTRAHGFLAKIFGILDKHHLSVDLISSSEVHVSMALHSEHDMLTGGIDDADLQIQDIRLQGCVEDLSELGNVDLVADMAIVSLVGKHLKNMTGISGKFFSVLGENHINIEMISQGASEINISCVIWERDADRALNVVHTNLFTFLE</sequence>
<evidence type="ECO:0000256" key="20">
    <source>
        <dbReference type="SAM" id="MobiDB-lite"/>
    </source>
</evidence>
<evidence type="ECO:0000256" key="17">
    <source>
        <dbReference type="ARBA" id="ARBA00049280"/>
    </source>
</evidence>